<dbReference type="Proteomes" id="UP001558652">
    <property type="component" value="Unassembled WGS sequence"/>
</dbReference>
<comment type="caution">
    <text evidence="1">The sequence shown here is derived from an EMBL/GenBank/DDBJ whole genome shotgun (WGS) entry which is preliminary data.</text>
</comment>
<gene>
    <name evidence="1" type="ORF">AAG570_006406</name>
</gene>
<sequence>MGESISRVWWQNDEVLDRVDNTVCLLAAPFIVQTMVGHLSCLPLCVKAAALVEWRVAHSRPPSKCYYTSRLVCLQPPHRHTHTQYKLGKWSAPGYWPLSYSARKTPV</sequence>
<protein>
    <submittedName>
        <fullName evidence="1">Uncharacterized protein</fullName>
    </submittedName>
</protein>
<proteinExistence type="predicted"/>
<reference evidence="1 2" key="1">
    <citation type="submission" date="2024-07" db="EMBL/GenBank/DDBJ databases">
        <title>Chromosome-level genome assembly of the water stick insect Ranatra chinensis (Heteroptera: Nepidae).</title>
        <authorList>
            <person name="Liu X."/>
        </authorList>
    </citation>
    <scope>NUCLEOTIDE SEQUENCE [LARGE SCALE GENOMIC DNA]</scope>
    <source>
        <strain evidence="1">Cailab_2021Rc</strain>
        <tissue evidence="1">Muscle</tissue>
    </source>
</reference>
<name>A0ABD0Z4H9_9HEMI</name>
<evidence type="ECO:0000313" key="2">
    <source>
        <dbReference type="Proteomes" id="UP001558652"/>
    </source>
</evidence>
<organism evidence="1 2">
    <name type="scientific">Ranatra chinensis</name>
    <dbReference type="NCBI Taxonomy" id="642074"/>
    <lineage>
        <taxon>Eukaryota</taxon>
        <taxon>Metazoa</taxon>
        <taxon>Ecdysozoa</taxon>
        <taxon>Arthropoda</taxon>
        <taxon>Hexapoda</taxon>
        <taxon>Insecta</taxon>
        <taxon>Pterygota</taxon>
        <taxon>Neoptera</taxon>
        <taxon>Paraneoptera</taxon>
        <taxon>Hemiptera</taxon>
        <taxon>Heteroptera</taxon>
        <taxon>Panheteroptera</taxon>
        <taxon>Nepomorpha</taxon>
        <taxon>Nepidae</taxon>
        <taxon>Ranatrinae</taxon>
        <taxon>Ranatra</taxon>
    </lineage>
</organism>
<accession>A0ABD0Z4H9</accession>
<dbReference type="EMBL" id="JBFDAA010000002">
    <property type="protein sequence ID" value="KAL1139422.1"/>
    <property type="molecule type" value="Genomic_DNA"/>
</dbReference>
<evidence type="ECO:0000313" key="1">
    <source>
        <dbReference type="EMBL" id="KAL1139422.1"/>
    </source>
</evidence>
<keyword evidence="2" id="KW-1185">Reference proteome</keyword>
<dbReference type="AlphaFoldDB" id="A0ABD0Z4H9"/>